<evidence type="ECO:0000256" key="3">
    <source>
        <dbReference type="SAM" id="MobiDB-lite"/>
    </source>
</evidence>
<feature type="region of interest" description="Disordered" evidence="3">
    <location>
        <begin position="1"/>
        <end position="53"/>
    </location>
</feature>
<reference evidence="4 5" key="1">
    <citation type="journal article" date="2013" name="PLoS Genet.">
        <title>Genomic mechanisms accounting for the adaptation to parasitism in nematode-trapping fungi.</title>
        <authorList>
            <person name="Meerupati T."/>
            <person name="Andersson K.M."/>
            <person name="Friman E."/>
            <person name="Kumar D."/>
            <person name="Tunlid A."/>
            <person name="Ahren D."/>
        </authorList>
    </citation>
    <scope>NUCLEOTIDE SEQUENCE [LARGE SCALE GENOMIC DNA]</scope>
    <source>
        <strain evidence="4 5">CBS 200.50</strain>
    </source>
</reference>
<dbReference type="InterPro" id="IPR001611">
    <property type="entry name" value="Leu-rich_rpt"/>
</dbReference>
<dbReference type="Pfam" id="PF13855">
    <property type="entry name" value="LRR_8"/>
    <property type="match status" value="1"/>
</dbReference>
<keyword evidence="1" id="KW-0433">Leucine-rich repeat</keyword>
<keyword evidence="2" id="KW-0677">Repeat</keyword>
<dbReference type="SUPFAM" id="SSF52075">
    <property type="entry name" value="Outer arm dynein light chain 1"/>
    <property type="match status" value="1"/>
</dbReference>
<comment type="caution">
    <text evidence="4">The sequence shown here is derived from an EMBL/GenBank/DDBJ whole genome shotgun (WGS) entry which is preliminary data.</text>
</comment>
<gene>
    <name evidence="4" type="ORF">H072_3359</name>
</gene>
<dbReference type="InterPro" id="IPR032675">
    <property type="entry name" value="LRR_dom_sf"/>
</dbReference>
<evidence type="ECO:0000313" key="4">
    <source>
        <dbReference type="EMBL" id="EPS42665.1"/>
    </source>
</evidence>
<dbReference type="OrthoDB" id="1274115at2759"/>
<organism evidence="4 5">
    <name type="scientific">Dactylellina haptotyla (strain CBS 200.50)</name>
    <name type="common">Nematode-trapping fungus</name>
    <name type="synonym">Monacrosporium haptotylum</name>
    <dbReference type="NCBI Taxonomy" id="1284197"/>
    <lineage>
        <taxon>Eukaryota</taxon>
        <taxon>Fungi</taxon>
        <taxon>Dikarya</taxon>
        <taxon>Ascomycota</taxon>
        <taxon>Pezizomycotina</taxon>
        <taxon>Orbiliomycetes</taxon>
        <taxon>Orbiliales</taxon>
        <taxon>Orbiliaceae</taxon>
        <taxon>Dactylellina</taxon>
    </lineage>
</organism>
<protein>
    <submittedName>
        <fullName evidence="4">Uncharacterized protein</fullName>
    </submittedName>
</protein>
<reference evidence="5" key="2">
    <citation type="submission" date="2013-04" db="EMBL/GenBank/DDBJ databases">
        <title>Genomic mechanisms accounting for the adaptation to parasitism in nematode-trapping fungi.</title>
        <authorList>
            <person name="Ahren D.G."/>
        </authorList>
    </citation>
    <scope>NUCLEOTIDE SEQUENCE [LARGE SCALE GENOMIC DNA]</scope>
    <source>
        <strain evidence="5">CBS 200.50</strain>
    </source>
</reference>
<dbReference type="PANTHER" id="PTHR48051:SF46">
    <property type="entry name" value="LEUCINE RICH REPEAT-CONTAINING DOMAIN PROTEIN"/>
    <property type="match status" value="1"/>
</dbReference>
<feature type="compositionally biased region" description="Pro residues" evidence="3">
    <location>
        <begin position="16"/>
        <end position="25"/>
    </location>
</feature>
<dbReference type="OMA" id="NEHEEAN"/>
<proteinExistence type="predicted"/>
<dbReference type="Proteomes" id="UP000015100">
    <property type="component" value="Unassembled WGS sequence"/>
</dbReference>
<dbReference type="PANTHER" id="PTHR48051">
    <property type="match status" value="1"/>
</dbReference>
<keyword evidence="5" id="KW-1185">Reference proteome</keyword>
<dbReference type="Gene3D" id="3.80.10.10">
    <property type="entry name" value="Ribonuclease Inhibitor"/>
    <property type="match status" value="1"/>
</dbReference>
<name>S8AI07_DACHA</name>
<evidence type="ECO:0000313" key="5">
    <source>
        <dbReference type="Proteomes" id="UP000015100"/>
    </source>
</evidence>
<evidence type="ECO:0000256" key="2">
    <source>
        <dbReference type="ARBA" id="ARBA00022737"/>
    </source>
</evidence>
<dbReference type="InterPro" id="IPR050216">
    <property type="entry name" value="LRR_domain-containing"/>
</dbReference>
<dbReference type="AlphaFoldDB" id="S8AI07"/>
<dbReference type="STRING" id="1284197.S8AI07"/>
<feature type="region of interest" description="Disordered" evidence="3">
    <location>
        <begin position="97"/>
        <end position="138"/>
    </location>
</feature>
<dbReference type="HOGENOM" id="CLU_424526_0_0_1"/>
<evidence type="ECO:0000256" key="1">
    <source>
        <dbReference type="ARBA" id="ARBA00022614"/>
    </source>
</evidence>
<accession>S8AI07</accession>
<dbReference type="EMBL" id="AQGS01000107">
    <property type="protein sequence ID" value="EPS42665.1"/>
    <property type="molecule type" value="Genomic_DNA"/>
</dbReference>
<sequence>MPPQPPPDKTTLVIPSSPPLPPANPLPLTGQKRFLDIDPSSDDIPVFSSDDLPPKEVFANPYDAYRRTARTVKRPRSETIQSAYMKRRIEQAYLSSDQLDDDGLPNSSAKSKAAQDTLWSDEDDDANTSMSTIVPPRSDDILDSQQDILLSASIEDPQDTKANLIIQKAIEEGSTDIYLDGLSLERIPSDISSLSSLIHQPKDDLSTAKSVPAKAIPKPSSGLFRSSSGINPTVSTPYTSMLAKIYLHLVHNSISHLPPSLTNLKNVTGLYLRKNDLRSLPSHISSMTSLTQLSLGENQLAYFPFSILSLPNLEYRSFNAFPNPLLTCGMGGLVLPPSILHTEWFSTIKYTTTRAAHNVPPGKGGFIPSAANATTVFNFISSTPISVFNDIGRLVTPPLTDELPHPSAWITSPPLTTLPPPLPLLTSPQKSPKRDHISRFPSLQELCLRRMATDVMYTSLSKAQREEIYQTIPEHLQRQVEDVLEFPGEAMKRCPACQGGYVSKGAEWIEFWHCQGQNEPDVAVVPADGAAEENVEGKDDWEVCYVKPRGVDAFLEKFVAGYEDPACRDDGMTKFYEGIAGAQRLYEVAEELRGLEGDGVGFLKKYVAGVKGRVLPLLRDVCSWECAEEWMEGRMAAERELMGME</sequence>
<dbReference type="GO" id="GO:0005737">
    <property type="term" value="C:cytoplasm"/>
    <property type="evidence" value="ECO:0007669"/>
    <property type="project" value="TreeGrafter"/>
</dbReference>